<dbReference type="EMBL" id="SEZJ01000020">
    <property type="protein sequence ID" value="RYU44022.1"/>
    <property type="molecule type" value="Genomic_DNA"/>
</dbReference>
<reference evidence="1 2" key="1">
    <citation type="submission" date="2019-02" db="EMBL/GenBank/DDBJ databases">
        <title>Genome sequences of Aliivibrio finisterrensis strains from farmed Atlantic salmon.</title>
        <authorList>
            <person name="Bowman J.P."/>
        </authorList>
    </citation>
    <scope>NUCLEOTIDE SEQUENCE [LARGE SCALE GENOMIC DNA]</scope>
    <source>
        <strain evidence="1 2">A32</strain>
    </source>
</reference>
<dbReference type="AlphaFoldDB" id="A0A4Q5KG65"/>
<comment type="caution">
    <text evidence="1">The sequence shown here is derived from an EMBL/GenBank/DDBJ whole genome shotgun (WGS) entry which is preliminary data.</text>
</comment>
<dbReference type="RefSeq" id="WP_130088161.1">
    <property type="nucleotide sequence ID" value="NZ_SEZJ01000020.1"/>
</dbReference>
<proteinExistence type="predicted"/>
<evidence type="ECO:0000313" key="2">
    <source>
        <dbReference type="Proteomes" id="UP000293465"/>
    </source>
</evidence>
<accession>A0A4Q5KG65</accession>
<organism evidence="1 2">
    <name type="scientific">Aliivibrio finisterrensis</name>
    <dbReference type="NCBI Taxonomy" id="511998"/>
    <lineage>
        <taxon>Bacteria</taxon>
        <taxon>Pseudomonadati</taxon>
        <taxon>Pseudomonadota</taxon>
        <taxon>Gammaproteobacteria</taxon>
        <taxon>Vibrionales</taxon>
        <taxon>Vibrionaceae</taxon>
        <taxon>Aliivibrio</taxon>
    </lineage>
</organism>
<protein>
    <submittedName>
        <fullName evidence="1">Uncharacterized protein</fullName>
    </submittedName>
</protein>
<name>A0A4Q5KG65_9GAMM</name>
<evidence type="ECO:0000313" key="1">
    <source>
        <dbReference type="EMBL" id="RYU44022.1"/>
    </source>
</evidence>
<dbReference type="OrthoDB" id="6456577at2"/>
<sequence>MPLLIPETDFSDQLRRPSTNKAAAKKFLAKDPKPYHLEGFIIPEGYRFVTNKKGKQIRLIDKTDSSNPRIIYAVNIELSDKKIGQRSCTQVMVWSDPVEEELTIGLPKKVFSALLEEYVIMISDEEQTNDGKRFWERRLIQSLKNGHFVYFYDSFQLGSQLIQINTVDEFLEEYEPLGWGQDNEHKGKMFIISKMKI</sequence>
<gene>
    <name evidence="1" type="ORF">ERW49_17035</name>
</gene>
<dbReference type="Proteomes" id="UP000293465">
    <property type="component" value="Unassembled WGS sequence"/>
</dbReference>
<dbReference type="GeneID" id="56276780"/>